<evidence type="ECO:0000313" key="2">
    <source>
        <dbReference type="Proteomes" id="UP000192639"/>
    </source>
</evidence>
<dbReference type="GO" id="GO:0046982">
    <property type="term" value="F:protein heterodimerization activity"/>
    <property type="evidence" value="ECO:0007669"/>
    <property type="project" value="InterPro"/>
</dbReference>
<reference evidence="1 2" key="1">
    <citation type="journal article" date="2017" name="Environ. Microbiol.">
        <title>Decay of the glycolytic pathway and adaptation to intranuclear parasitism within Enterocytozoonidae microsporidia.</title>
        <authorList>
            <person name="Wiredu Boakye D."/>
            <person name="Jaroenlak P."/>
            <person name="Prachumwat A."/>
            <person name="Williams T.A."/>
            <person name="Bateman K.S."/>
            <person name="Itsathitphaisarn O."/>
            <person name="Sritunyalucksana K."/>
            <person name="Paszkiewicz K.H."/>
            <person name="Moore K.A."/>
            <person name="Stentiford G.D."/>
            <person name="Williams B.A."/>
        </authorList>
    </citation>
    <scope>NUCLEOTIDE SEQUENCE [LARGE SCALE GENOMIC DNA]</scope>
    <source>
        <strain evidence="1 2">GB1</strain>
    </source>
</reference>
<dbReference type="Proteomes" id="UP000192639">
    <property type="component" value="Unassembled WGS sequence"/>
</dbReference>
<gene>
    <name evidence="1" type="primary">H2B</name>
    <name evidence="1" type="ORF">ECANGB1_987</name>
</gene>
<sequence length="95" mass="10209">MFKSAVKKCLKESVQDGSITVTRNTLAVLCGIANSLAEDAASTAALIAQKVNKKTIGGDEVIDAFNLILTGELKKLCVREIRNMMSKSNTQKPPK</sequence>
<accession>A0A1Y1S721</accession>
<keyword evidence="2" id="KW-1185">Reference proteome</keyword>
<dbReference type="EMBL" id="LWDP01000028">
    <property type="protein sequence ID" value="ORD94221.1"/>
    <property type="molecule type" value="Genomic_DNA"/>
</dbReference>
<organism evidence="1 2">
    <name type="scientific">Enterospora canceri</name>
    <dbReference type="NCBI Taxonomy" id="1081671"/>
    <lineage>
        <taxon>Eukaryota</taxon>
        <taxon>Fungi</taxon>
        <taxon>Fungi incertae sedis</taxon>
        <taxon>Microsporidia</taxon>
        <taxon>Enterocytozoonidae</taxon>
        <taxon>Enterospora</taxon>
    </lineage>
</organism>
<protein>
    <submittedName>
        <fullName evidence="1">H2B</fullName>
    </submittedName>
</protein>
<proteinExistence type="predicted"/>
<dbReference type="SUPFAM" id="SSF47113">
    <property type="entry name" value="Histone-fold"/>
    <property type="match status" value="1"/>
</dbReference>
<evidence type="ECO:0000313" key="1">
    <source>
        <dbReference type="EMBL" id="ORD94221.1"/>
    </source>
</evidence>
<name>A0A1Y1S721_9MICR</name>
<comment type="caution">
    <text evidence="1">The sequence shown here is derived from an EMBL/GenBank/DDBJ whole genome shotgun (WGS) entry which is preliminary data.</text>
</comment>
<dbReference type="VEuPathDB" id="MicrosporidiaDB:ECANGB1_987"/>
<dbReference type="Gene3D" id="1.10.20.10">
    <property type="entry name" value="Histone, subunit A"/>
    <property type="match status" value="1"/>
</dbReference>
<dbReference type="AlphaFoldDB" id="A0A1Y1S721"/>
<dbReference type="InterPro" id="IPR009072">
    <property type="entry name" value="Histone-fold"/>
</dbReference>
<dbReference type="OrthoDB" id="2191729at2759"/>